<dbReference type="Pfam" id="PF04082">
    <property type="entry name" value="Fungal_trans"/>
    <property type="match status" value="1"/>
</dbReference>
<keyword evidence="3" id="KW-0479">Metal-binding</keyword>
<dbReference type="PROSITE" id="PS00463">
    <property type="entry name" value="ZN2_CY6_FUNGAL_1"/>
    <property type="match status" value="1"/>
</dbReference>
<sequence>MSLRAVFTSGLLYVGLATAQQTYAKNQVAVVNDDEEAVKNFPSIDDVKLESPAFTDPKSIPAGFKNGTSGPTDDATLEYFLQSLASRNDWLTYKNPAFKSDEGRSIPYVYLTTSTQPQVKANASSTEKLRVYLQGGVHGNEPGGDQALLALLGKFDANSTWTASILEKMDIMILPRYNPDGVAYFQRVLATGYDPNRDHIRFASQQTRDVKALITDFHPHIAVDAHEFGATRPFGDNKQWHQAVDGQFDAMKNLNIHKDIREYSESVFAPQIAGAMEKRKLRWSPYIVGSAAEPLVFTQLDTQARAGDVSLALTQAMVFLTETRGIMLGGQNFQRRVVSGLTMIEAIVQTAADNAEEVYEVIEGARRKVIEGDDDIVLSDSYKPENRTWDMIEVETGKLVKVPIEFLSSTPVKANLTRSRPEAYVFPQAWKEAADRLRLVGVKVDQLRSEFKGEVEALNVTSITLGASVYHGTVLNTVTTETKRKEITMPAGSFWVSARQAAAAYAFVVLEPENIDSYATFNILPVNVGDEYPNTPSTARKRSSVRRANVTACQRCKSRKQRCDQNIPACSPCARAGVPCRLAGMFIYYIKSLEDRVAELELALQGHGLDTESLAGSRISQDAAEATPEPRQSTDLNLLSLFIPEPSDVQDKGTSGYHALLGAITVPERTKFPPKSTTLQLTATYFEHSNFFSPILYQESFHEIITVLYHDLPNVDQGKPAQKFQLCMVLAIAIRLLNRIDSAVPTTASDSFFASAIGILTERPQATWKGNLQHLQNLLLIVQYTIFASNLSAAWHFVGLATRLAIDLDLLNETRLSSGNSEEVILDAETNKRRRVFWSSYILETNLCVVLNRPRSIPDEAVFTPLPSTSGPESCSPLANHCIEFRQLEYEIYHTLNYKPPANGAFFDYKVWKVGMKDRLVEWHATVPPVDTRSKLAPQNFFDGALYMTLVSLFSPSRHFPDLSEPELRDLARYASMSIELYREGFKEGKLRFYWRTTPNLFQSGAALVHCIKSLTLRGSVFDVDALKRSVSVCSTVLWGMAERYSPGTVYRDRFDELSASMSDVTTDLSFEISDDFPFGQFSIPPLDLNGTAGIWTSTPPTLDPWIFDPT</sequence>
<gene>
    <name evidence="14" type="ORF">FUG_LOCUS386929</name>
    <name evidence="13" type="ORF">MDCFG202_LOCUS259740</name>
</gene>
<dbReference type="EMBL" id="CAJPIJ010000134">
    <property type="protein sequence ID" value="CAG1984656.1"/>
    <property type="molecule type" value="Genomic_DNA"/>
</dbReference>
<organism evidence="14">
    <name type="scientific">Gibberella zeae</name>
    <name type="common">Wheat head blight fungus</name>
    <name type="synonym">Fusarium graminearum</name>
    <dbReference type="NCBI Taxonomy" id="5518"/>
    <lineage>
        <taxon>Eukaryota</taxon>
        <taxon>Fungi</taxon>
        <taxon>Dikarya</taxon>
        <taxon>Ascomycota</taxon>
        <taxon>Pezizomycotina</taxon>
        <taxon>Sordariomycetes</taxon>
        <taxon>Hypocreomycetidae</taxon>
        <taxon>Hypocreales</taxon>
        <taxon>Nectriaceae</taxon>
        <taxon>Fusarium</taxon>
    </lineage>
</organism>
<dbReference type="GO" id="GO:0006351">
    <property type="term" value="P:DNA-templated transcription"/>
    <property type="evidence" value="ECO:0007669"/>
    <property type="project" value="InterPro"/>
</dbReference>
<evidence type="ECO:0000256" key="3">
    <source>
        <dbReference type="ARBA" id="ARBA00022723"/>
    </source>
</evidence>
<feature type="domain" description="Peptidase M14" evidence="12">
    <location>
        <begin position="70"/>
        <end position="351"/>
    </location>
</feature>
<dbReference type="SMART" id="SM00906">
    <property type="entry name" value="Fungal_trans"/>
    <property type="match status" value="1"/>
</dbReference>
<keyword evidence="8" id="KW-0539">Nucleus</keyword>
<evidence type="ECO:0000256" key="7">
    <source>
        <dbReference type="ARBA" id="ARBA00023163"/>
    </source>
</evidence>
<dbReference type="Proteomes" id="UP000746612">
    <property type="component" value="Unassembled WGS sequence"/>
</dbReference>
<dbReference type="GO" id="GO:0008270">
    <property type="term" value="F:zinc ion binding"/>
    <property type="evidence" value="ECO:0007669"/>
    <property type="project" value="InterPro"/>
</dbReference>
<dbReference type="PROSITE" id="PS52035">
    <property type="entry name" value="PEPTIDASE_M14"/>
    <property type="match status" value="1"/>
</dbReference>
<comment type="similarity">
    <text evidence="2 9">Belongs to the peptidase M14 family.</text>
</comment>
<dbReference type="CDD" id="cd12148">
    <property type="entry name" value="fungal_TF_MHR"/>
    <property type="match status" value="1"/>
</dbReference>
<keyword evidence="4" id="KW-0862">Zinc</keyword>
<reference evidence="13" key="2">
    <citation type="submission" date="2021-03" db="EMBL/GenBank/DDBJ databases">
        <authorList>
            <person name="Alouane T."/>
            <person name="Langin T."/>
            <person name="Bonhomme L."/>
        </authorList>
    </citation>
    <scope>NUCLEOTIDE SEQUENCE</scope>
    <source>
        <strain evidence="13">MDC_Fg202</strain>
    </source>
</reference>
<evidence type="ECO:0000256" key="6">
    <source>
        <dbReference type="ARBA" id="ARBA00023125"/>
    </source>
</evidence>
<keyword evidence="10" id="KW-0732">Signal</keyword>
<keyword evidence="6" id="KW-0238">DNA-binding</keyword>
<dbReference type="GO" id="GO:0006508">
    <property type="term" value="P:proteolysis"/>
    <property type="evidence" value="ECO:0007669"/>
    <property type="project" value="InterPro"/>
</dbReference>
<dbReference type="EMBL" id="CAAKMV010000142">
    <property type="protein sequence ID" value="VIO60111.1"/>
    <property type="molecule type" value="Genomic_DNA"/>
</dbReference>
<dbReference type="InterPro" id="IPR036864">
    <property type="entry name" value="Zn2-C6_fun-type_DNA-bd_sf"/>
</dbReference>
<dbReference type="InterPro" id="IPR000834">
    <property type="entry name" value="Peptidase_M14"/>
</dbReference>
<feature type="domain" description="Zn(2)-C6 fungal-type" evidence="11">
    <location>
        <begin position="552"/>
        <end position="582"/>
    </location>
</feature>
<evidence type="ECO:0000313" key="13">
    <source>
        <dbReference type="EMBL" id="CAG1984656.1"/>
    </source>
</evidence>
<accession>A0A4E9EC03</accession>
<dbReference type="GO" id="GO:0004181">
    <property type="term" value="F:metallocarboxypeptidase activity"/>
    <property type="evidence" value="ECO:0007669"/>
    <property type="project" value="InterPro"/>
</dbReference>
<evidence type="ECO:0000256" key="9">
    <source>
        <dbReference type="PROSITE-ProRule" id="PRU01379"/>
    </source>
</evidence>
<feature type="chain" id="PRO_5041126770" evidence="10">
    <location>
        <begin position="20"/>
        <end position="1111"/>
    </location>
</feature>
<name>A0A4E9EC03_GIBZA</name>
<dbReference type="GO" id="GO:0045944">
    <property type="term" value="P:positive regulation of transcription by RNA polymerase II"/>
    <property type="evidence" value="ECO:0007669"/>
    <property type="project" value="TreeGrafter"/>
</dbReference>
<evidence type="ECO:0000256" key="2">
    <source>
        <dbReference type="ARBA" id="ARBA00005988"/>
    </source>
</evidence>
<dbReference type="GO" id="GO:0005634">
    <property type="term" value="C:nucleus"/>
    <property type="evidence" value="ECO:0007669"/>
    <property type="project" value="UniProtKB-SubCell"/>
</dbReference>
<proteinExistence type="inferred from homology"/>
<dbReference type="GO" id="GO:0043565">
    <property type="term" value="F:sequence-specific DNA binding"/>
    <property type="evidence" value="ECO:0007669"/>
    <property type="project" value="TreeGrafter"/>
</dbReference>
<keyword evidence="5" id="KW-0805">Transcription regulation</keyword>
<dbReference type="SUPFAM" id="SSF57701">
    <property type="entry name" value="Zn2/Cys6 DNA-binding domain"/>
    <property type="match status" value="1"/>
</dbReference>
<dbReference type="InterPro" id="IPR052202">
    <property type="entry name" value="Yeast_MetPath_Reg"/>
</dbReference>
<dbReference type="SUPFAM" id="SSF53187">
    <property type="entry name" value="Zn-dependent exopeptidases"/>
    <property type="match status" value="1"/>
</dbReference>
<dbReference type="SMART" id="SM00066">
    <property type="entry name" value="GAL4"/>
    <property type="match status" value="1"/>
</dbReference>
<evidence type="ECO:0000259" key="12">
    <source>
        <dbReference type="PROSITE" id="PS52035"/>
    </source>
</evidence>
<evidence type="ECO:0000256" key="8">
    <source>
        <dbReference type="ARBA" id="ARBA00023242"/>
    </source>
</evidence>
<dbReference type="Gene3D" id="4.10.240.10">
    <property type="entry name" value="Zn(2)-C6 fungal-type DNA-binding domain"/>
    <property type="match status" value="1"/>
</dbReference>
<dbReference type="Pfam" id="PF00246">
    <property type="entry name" value="Peptidase_M14"/>
    <property type="match status" value="1"/>
</dbReference>
<dbReference type="PANTHER" id="PTHR47782">
    <property type="entry name" value="ZN(II)2CYS6 TRANSCRIPTION FACTOR (EUROFUNG)-RELATED"/>
    <property type="match status" value="1"/>
</dbReference>
<dbReference type="AlphaFoldDB" id="A0A4E9EC03"/>
<dbReference type="GO" id="GO:0000981">
    <property type="term" value="F:DNA-binding transcription factor activity, RNA polymerase II-specific"/>
    <property type="evidence" value="ECO:0007669"/>
    <property type="project" value="InterPro"/>
</dbReference>
<evidence type="ECO:0000313" key="14">
    <source>
        <dbReference type="EMBL" id="VIO60111.1"/>
    </source>
</evidence>
<dbReference type="Pfam" id="PF00172">
    <property type="entry name" value="Zn_clus"/>
    <property type="match status" value="1"/>
</dbReference>
<dbReference type="InterPro" id="IPR007219">
    <property type="entry name" value="XnlR_reg_dom"/>
</dbReference>
<evidence type="ECO:0000256" key="1">
    <source>
        <dbReference type="ARBA" id="ARBA00004123"/>
    </source>
</evidence>
<dbReference type="CDD" id="cd00067">
    <property type="entry name" value="GAL4"/>
    <property type="match status" value="1"/>
</dbReference>
<comment type="subcellular location">
    <subcellularLocation>
        <location evidence="1">Nucleus</location>
    </subcellularLocation>
</comment>
<evidence type="ECO:0000256" key="10">
    <source>
        <dbReference type="SAM" id="SignalP"/>
    </source>
</evidence>
<reference evidence="14" key="1">
    <citation type="submission" date="2019-04" db="EMBL/GenBank/DDBJ databases">
        <authorList>
            <person name="Melise S."/>
            <person name="Noan J."/>
            <person name="Okalmin O."/>
        </authorList>
    </citation>
    <scope>NUCLEOTIDE SEQUENCE</scope>
    <source>
        <strain evidence="14">FN9</strain>
    </source>
</reference>
<feature type="signal peptide" evidence="10">
    <location>
        <begin position="1"/>
        <end position="19"/>
    </location>
</feature>
<evidence type="ECO:0000256" key="4">
    <source>
        <dbReference type="ARBA" id="ARBA00022833"/>
    </source>
</evidence>
<keyword evidence="7" id="KW-0804">Transcription</keyword>
<dbReference type="Gene3D" id="3.40.630.10">
    <property type="entry name" value="Zn peptidases"/>
    <property type="match status" value="1"/>
</dbReference>
<protein>
    <submittedName>
        <fullName evidence="14">Uncharacterized protein</fullName>
    </submittedName>
</protein>
<dbReference type="PROSITE" id="PS50048">
    <property type="entry name" value="ZN2_CY6_FUNGAL_2"/>
    <property type="match status" value="1"/>
</dbReference>
<evidence type="ECO:0000256" key="5">
    <source>
        <dbReference type="ARBA" id="ARBA00023015"/>
    </source>
</evidence>
<feature type="active site" description="Proton donor/acceptor" evidence="9">
    <location>
        <position position="322"/>
    </location>
</feature>
<dbReference type="PANTHER" id="PTHR47782:SF12">
    <property type="entry name" value="ZN(II)2CYS6 TRANSCRIPTION FACTOR (EUROFUNG)"/>
    <property type="match status" value="1"/>
</dbReference>
<evidence type="ECO:0000259" key="11">
    <source>
        <dbReference type="PROSITE" id="PS50048"/>
    </source>
</evidence>
<dbReference type="InterPro" id="IPR001138">
    <property type="entry name" value="Zn2Cys6_DnaBD"/>
</dbReference>